<keyword evidence="7 8" id="KW-0472">Membrane</keyword>
<feature type="transmembrane region" description="Helical" evidence="8">
    <location>
        <begin position="168"/>
        <end position="188"/>
    </location>
</feature>
<dbReference type="GO" id="GO:0005886">
    <property type="term" value="C:plasma membrane"/>
    <property type="evidence" value="ECO:0007669"/>
    <property type="project" value="UniProtKB-SubCell"/>
</dbReference>
<reference evidence="10" key="1">
    <citation type="journal article" date="2019" name="Int. J. Syst. Evol. Microbiol.">
        <title>The Global Catalogue of Microorganisms (GCM) 10K type strain sequencing project: providing services to taxonomists for standard genome sequencing and annotation.</title>
        <authorList>
            <consortium name="The Broad Institute Genomics Platform"/>
            <consortium name="The Broad Institute Genome Sequencing Center for Infectious Disease"/>
            <person name="Wu L."/>
            <person name="Ma J."/>
        </authorList>
    </citation>
    <scope>NUCLEOTIDE SEQUENCE [LARGE SCALE GENOMIC DNA]</scope>
    <source>
        <strain evidence="10">KCTC 42083</strain>
    </source>
</reference>
<evidence type="ECO:0000256" key="1">
    <source>
        <dbReference type="ARBA" id="ARBA00004651"/>
    </source>
</evidence>
<evidence type="ECO:0000256" key="6">
    <source>
        <dbReference type="ARBA" id="ARBA00022989"/>
    </source>
</evidence>
<evidence type="ECO:0000313" key="10">
    <source>
        <dbReference type="Proteomes" id="UP000608923"/>
    </source>
</evidence>
<keyword evidence="4 8" id="KW-1003">Cell membrane</keyword>
<dbReference type="InterPro" id="IPR002781">
    <property type="entry name" value="TM_pro_TauE-like"/>
</dbReference>
<keyword evidence="6 8" id="KW-1133">Transmembrane helix</keyword>
<dbReference type="Pfam" id="PF01925">
    <property type="entry name" value="TauE"/>
    <property type="match status" value="1"/>
</dbReference>
<feature type="transmembrane region" description="Helical" evidence="8">
    <location>
        <begin position="226"/>
        <end position="244"/>
    </location>
</feature>
<keyword evidence="5 8" id="KW-0812">Transmembrane</keyword>
<keyword evidence="3" id="KW-0813">Transport</keyword>
<dbReference type="InterPro" id="IPR052017">
    <property type="entry name" value="TSUP"/>
</dbReference>
<gene>
    <name evidence="9" type="ORF">GCM10010096_32730</name>
</gene>
<comment type="similarity">
    <text evidence="2 8">Belongs to the 4-toluene sulfonate uptake permease (TSUP) (TC 2.A.102) family.</text>
</comment>
<dbReference type="RefSeq" id="WP_189393730.1">
    <property type="nucleotide sequence ID" value="NZ_BMZN01000005.1"/>
</dbReference>
<protein>
    <recommendedName>
        <fullName evidence="8">Probable membrane transporter protein</fullName>
    </recommendedName>
</protein>
<evidence type="ECO:0000256" key="4">
    <source>
        <dbReference type="ARBA" id="ARBA00022475"/>
    </source>
</evidence>
<dbReference type="AlphaFoldDB" id="A0A8H9M638"/>
<evidence type="ECO:0000256" key="5">
    <source>
        <dbReference type="ARBA" id="ARBA00022692"/>
    </source>
</evidence>
<feature type="transmembrane region" description="Helical" evidence="8">
    <location>
        <begin position="100"/>
        <end position="123"/>
    </location>
</feature>
<comment type="caution">
    <text evidence="9">The sequence shown here is derived from an EMBL/GenBank/DDBJ whole genome shotgun (WGS) entry which is preliminary data.</text>
</comment>
<evidence type="ECO:0000256" key="3">
    <source>
        <dbReference type="ARBA" id="ARBA00022448"/>
    </source>
</evidence>
<evidence type="ECO:0000256" key="8">
    <source>
        <dbReference type="RuleBase" id="RU363041"/>
    </source>
</evidence>
<feature type="transmembrane region" description="Helical" evidence="8">
    <location>
        <begin position="135"/>
        <end position="156"/>
    </location>
</feature>
<comment type="subcellular location">
    <subcellularLocation>
        <location evidence="1 8">Cell membrane</location>
        <topology evidence="1 8">Multi-pass membrane protein</topology>
    </subcellularLocation>
</comment>
<accession>A0A8H9M638</accession>
<proteinExistence type="inferred from homology"/>
<evidence type="ECO:0000256" key="2">
    <source>
        <dbReference type="ARBA" id="ARBA00009142"/>
    </source>
</evidence>
<sequence>MHESLFLLSLISLIFLVAGMVKGITGMGLPTVAMSLLGMLMSPASAAALLVIPSFVTNVWQCFSGPAIGSLLRRLWPLIVTIVVGTLWGSSLLANTAPQLSGMALGIALLIYAGYALLAPALTIPPRLEPWLSPLIGLVTGIVTGITGVFVMPAVPYLQALNLDKDELVQALGLSFTVSTLALAGGLFMHDVFRLNQLGMSTLVILPSLLGMWLGQKIRVHISPRRFKQCLLLFLAVLGLQLIIRPFI</sequence>
<keyword evidence="10" id="KW-1185">Reference proteome</keyword>
<dbReference type="EMBL" id="BMZN01000005">
    <property type="protein sequence ID" value="GHC57135.1"/>
    <property type="molecule type" value="Genomic_DNA"/>
</dbReference>
<feature type="transmembrane region" description="Helical" evidence="8">
    <location>
        <begin position="39"/>
        <end position="63"/>
    </location>
</feature>
<evidence type="ECO:0000256" key="7">
    <source>
        <dbReference type="ARBA" id="ARBA00023136"/>
    </source>
</evidence>
<name>A0A8H9M638_9BURK</name>
<feature type="transmembrane region" description="Helical" evidence="8">
    <location>
        <begin position="75"/>
        <end position="94"/>
    </location>
</feature>
<dbReference type="PANTHER" id="PTHR30269">
    <property type="entry name" value="TRANSMEMBRANE PROTEIN YFCA"/>
    <property type="match status" value="1"/>
</dbReference>
<evidence type="ECO:0000313" key="9">
    <source>
        <dbReference type="EMBL" id="GHC57135.1"/>
    </source>
</evidence>
<dbReference type="PANTHER" id="PTHR30269:SF32">
    <property type="entry name" value="MEMBRANE TRANSPORTER PROTEIN-RELATED"/>
    <property type="match status" value="1"/>
</dbReference>
<dbReference type="Proteomes" id="UP000608923">
    <property type="component" value="Unassembled WGS sequence"/>
</dbReference>
<organism evidence="9 10">
    <name type="scientific">Alcaligenes pakistanensis</name>
    <dbReference type="NCBI Taxonomy" id="1482717"/>
    <lineage>
        <taxon>Bacteria</taxon>
        <taxon>Pseudomonadati</taxon>
        <taxon>Pseudomonadota</taxon>
        <taxon>Betaproteobacteria</taxon>
        <taxon>Burkholderiales</taxon>
        <taxon>Alcaligenaceae</taxon>
        <taxon>Alcaligenes</taxon>
    </lineage>
</organism>